<accession>A0A841CPZ8</accession>
<protein>
    <submittedName>
        <fullName evidence="1">Uncharacterized protein</fullName>
    </submittedName>
</protein>
<proteinExistence type="predicted"/>
<evidence type="ECO:0000313" key="1">
    <source>
        <dbReference type="EMBL" id="MBB5960482.1"/>
    </source>
</evidence>
<name>A0A841CPZ8_9PSEU</name>
<dbReference type="AlphaFoldDB" id="A0A841CPZ8"/>
<sequence>MARHATARRTFRAVAEHSNTRAQTRLVCLQDHTARRWAARRPNLPVDILIDFLQDPDLAGDGAANPSLPVEVMERMIASCH</sequence>
<dbReference type="RefSeq" id="WP_184698715.1">
    <property type="nucleotide sequence ID" value="NZ_JACHJN010000016.1"/>
</dbReference>
<dbReference type="EMBL" id="JACHJN010000016">
    <property type="protein sequence ID" value="MBB5960482.1"/>
    <property type="molecule type" value="Genomic_DNA"/>
</dbReference>
<reference evidence="1 2" key="1">
    <citation type="submission" date="2020-08" db="EMBL/GenBank/DDBJ databases">
        <title>Genomic Encyclopedia of Type Strains, Phase III (KMG-III): the genomes of soil and plant-associated and newly described type strains.</title>
        <authorList>
            <person name="Whitman W."/>
        </authorList>
    </citation>
    <scope>NUCLEOTIDE SEQUENCE [LARGE SCALE GENOMIC DNA]</scope>
    <source>
        <strain evidence="1 2">CECT 8640</strain>
    </source>
</reference>
<dbReference type="Proteomes" id="UP000547510">
    <property type="component" value="Unassembled WGS sequence"/>
</dbReference>
<evidence type="ECO:0000313" key="2">
    <source>
        <dbReference type="Proteomes" id="UP000547510"/>
    </source>
</evidence>
<keyword evidence="2" id="KW-1185">Reference proteome</keyword>
<comment type="caution">
    <text evidence="1">The sequence shown here is derived from an EMBL/GenBank/DDBJ whole genome shotgun (WGS) entry which is preliminary data.</text>
</comment>
<gene>
    <name evidence="1" type="ORF">FHS29_007106</name>
</gene>
<organism evidence="1 2">
    <name type="scientific">Saccharothrix tamanrassetensis</name>
    <dbReference type="NCBI Taxonomy" id="1051531"/>
    <lineage>
        <taxon>Bacteria</taxon>
        <taxon>Bacillati</taxon>
        <taxon>Actinomycetota</taxon>
        <taxon>Actinomycetes</taxon>
        <taxon>Pseudonocardiales</taxon>
        <taxon>Pseudonocardiaceae</taxon>
        <taxon>Saccharothrix</taxon>
    </lineage>
</organism>